<keyword evidence="7" id="KW-0862">Zinc</keyword>
<gene>
    <name evidence="13" type="ORF">D791_03020</name>
</gene>
<keyword evidence="6" id="KW-0378">Hydrolase</keyword>
<name>W9V1M1_9GAMM</name>
<dbReference type="EMBL" id="AONB01000017">
    <property type="protein sequence ID" value="EXJ10047.1"/>
    <property type="molecule type" value="Genomic_DNA"/>
</dbReference>
<feature type="transmembrane region" description="Helical" evidence="11">
    <location>
        <begin position="237"/>
        <end position="260"/>
    </location>
</feature>
<dbReference type="PATRIC" id="fig|1229521.3.peg.3049"/>
<evidence type="ECO:0000256" key="11">
    <source>
        <dbReference type="SAM" id="Phobius"/>
    </source>
</evidence>
<organism evidence="13 14">
    <name type="scientific">Nitrincola nitratireducens</name>
    <dbReference type="NCBI Taxonomy" id="1229521"/>
    <lineage>
        <taxon>Bacteria</taxon>
        <taxon>Pseudomonadati</taxon>
        <taxon>Pseudomonadota</taxon>
        <taxon>Gammaproteobacteria</taxon>
        <taxon>Oceanospirillales</taxon>
        <taxon>Oceanospirillaceae</taxon>
        <taxon>Nitrincola</taxon>
    </lineage>
</organism>
<dbReference type="InterPro" id="IPR001915">
    <property type="entry name" value="Peptidase_M48"/>
</dbReference>
<evidence type="ECO:0000256" key="6">
    <source>
        <dbReference type="ARBA" id="ARBA00022801"/>
    </source>
</evidence>
<dbReference type="RefSeq" id="WP_051514539.1">
    <property type="nucleotide sequence ID" value="NZ_AONB01000017.1"/>
</dbReference>
<evidence type="ECO:0000313" key="14">
    <source>
        <dbReference type="Proteomes" id="UP000019464"/>
    </source>
</evidence>
<dbReference type="OrthoDB" id="15218at2"/>
<keyword evidence="3" id="KW-0645">Protease</keyword>
<dbReference type="AlphaFoldDB" id="W9V1M1"/>
<keyword evidence="5" id="KW-0479">Metal-binding</keyword>
<dbReference type="Proteomes" id="UP000019464">
    <property type="component" value="Unassembled WGS sequence"/>
</dbReference>
<evidence type="ECO:0000259" key="12">
    <source>
        <dbReference type="Pfam" id="PF01435"/>
    </source>
</evidence>
<evidence type="ECO:0000256" key="1">
    <source>
        <dbReference type="ARBA" id="ARBA00001947"/>
    </source>
</evidence>
<evidence type="ECO:0000256" key="10">
    <source>
        <dbReference type="ARBA" id="ARBA00023136"/>
    </source>
</evidence>
<dbReference type="Gene3D" id="3.30.2010.10">
    <property type="entry name" value="Metalloproteases ('zincins'), catalytic domain"/>
    <property type="match status" value="1"/>
</dbReference>
<dbReference type="GO" id="GO:0006508">
    <property type="term" value="P:proteolysis"/>
    <property type="evidence" value="ECO:0007669"/>
    <property type="project" value="UniProtKB-KW"/>
</dbReference>
<dbReference type="PANTHER" id="PTHR43221">
    <property type="entry name" value="PROTEASE HTPX"/>
    <property type="match status" value="1"/>
</dbReference>
<evidence type="ECO:0000256" key="5">
    <source>
        <dbReference type="ARBA" id="ARBA00022723"/>
    </source>
</evidence>
<keyword evidence="14" id="KW-1185">Reference proteome</keyword>
<feature type="domain" description="Peptidase M48" evidence="12">
    <location>
        <begin position="118"/>
        <end position="341"/>
    </location>
</feature>
<comment type="caution">
    <text evidence="13">The sequence shown here is derived from an EMBL/GenBank/DDBJ whole genome shotgun (WGS) entry which is preliminary data.</text>
</comment>
<protein>
    <recommendedName>
        <fullName evidence="12">Peptidase M48 domain-containing protein</fullName>
    </recommendedName>
</protein>
<evidence type="ECO:0000256" key="8">
    <source>
        <dbReference type="ARBA" id="ARBA00022989"/>
    </source>
</evidence>
<proteinExistence type="predicted"/>
<keyword evidence="2" id="KW-1003">Cell membrane</keyword>
<keyword evidence="4 11" id="KW-0812">Transmembrane</keyword>
<evidence type="ECO:0000256" key="4">
    <source>
        <dbReference type="ARBA" id="ARBA00022692"/>
    </source>
</evidence>
<sequence length="484" mass="52900">MNFFEHQERAKRKTLQLVFLFALGVGSLIISLTLVIGLLMFFAEGGTGEALSQASNTPSSLPSLLSPENLQLLITLTIAVIGVIALGSLFRRAQLTKGGQAIAEAMGGRLLNTATLNSEEQRILNIVEEMALASGIPVPPVYLIEDDAINAFAAGYRPQDAVIGITRGSIQLLTRDELQGVVAHEFSHILHGDMRLNIRLISMLYGILLIGMIGRFIVRSLRYRPIARTSNKNNSVAFLMVLGLGLMIVGFAGSFFGNLIKAAVSRQREFLADASAVQYTRNPLGISGALKKIGGHVAGSSFNNPRAEEFSHMFFSQHLSNGFSDWFSTHPPLEDRIKRVEPRWTGSFTTPTHITTDDTRPLSTLTTAGFVSTPQPQNFSAQIALNQAMAGMADPTPEHLAYARRILDTIDPELLNAAHEPFSARALIYGLLMSQDKGIQEQQLDQLQKAAHPDTFKALNAYLPKLLSLAAEFRLPLVEISYPH</sequence>
<comment type="cofactor">
    <cofactor evidence="1">
        <name>Zn(2+)</name>
        <dbReference type="ChEBI" id="CHEBI:29105"/>
    </cofactor>
</comment>
<feature type="transmembrane region" description="Helical" evidence="11">
    <location>
        <begin position="196"/>
        <end position="217"/>
    </location>
</feature>
<reference evidence="13 14" key="2">
    <citation type="journal article" date="2015" name="Syst. Appl. Microbiol.">
        <title>Nitrincola nitratireducens sp. nov. isolated from a haloalkaline crater lake.</title>
        <authorList>
            <person name="Singh A."/>
            <person name="Vaidya B."/>
            <person name="Tanuku N.R."/>
            <person name="Pinnaka A.K."/>
        </authorList>
    </citation>
    <scope>NUCLEOTIDE SEQUENCE [LARGE SCALE GENOMIC DNA]</scope>
    <source>
        <strain evidence="13 14">AK23</strain>
    </source>
</reference>
<accession>W9V1M1</accession>
<dbReference type="STRING" id="1229521.D791_03020"/>
<keyword evidence="10 11" id="KW-0472">Membrane</keyword>
<dbReference type="InterPro" id="IPR050083">
    <property type="entry name" value="HtpX_protease"/>
</dbReference>
<dbReference type="GO" id="GO:0004222">
    <property type="term" value="F:metalloendopeptidase activity"/>
    <property type="evidence" value="ECO:0007669"/>
    <property type="project" value="InterPro"/>
</dbReference>
<dbReference type="PANTHER" id="PTHR43221:SF2">
    <property type="entry name" value="PROTEASE HTPX HOMOLOG"/>
    <property type="match status" value="1"/>
</dbReference>
<evidence type="ECO:0000256" key="2">
    <source>
        <dbReference type="ARBA" id="ARBA00022475"/>
    </source>
</evidence>
<dbReference type="CDD" id="cd07340">
    <property type="entry name" value="M48B_Htpx_like"/>
    <property type="match status" value="1"/>
</dbReference>
<keyword evidence="8 11" id="KW-1133">Transmembrane helix</keyword>
<dbReference type="Pfam" id="PF01435">
    <property type="entry name" value="Peptidase_M48"/>
    <property type="match status" value="1"/>
</dbReference>
<feature type="transmembrane region" description="Helical" evidence="11">
    <location>
        <begin position="17"/>
        <end position="43"/>
    </location>
</feature>
<reference evidence="14" key="1">
    <citation type="submission" date="2012-11" db="EMBL/GenBank/DDBJ databases">
        <authorList>
            <person name="Singh A."/>
            <person name="Pinnaka A.K."/>
            <person name="Vaidya B."/>
        </authorList>
    </citation>
    <scope>NUCLEOTIDE SEQUENCE [LARGE SCALE GENOMIC DNA]</scope>
    <source>
        <strain evidence="14">AK23</strain>
    </source>
</reference>
<evidence type="ECO:0000256" key="9">
    <source>
        <dbReference type="ARBA" id="ARBA00023049"/>
    </source>
</evidence>
<evidence type="ECO:0000256" key="3">
    <source>
        <dbReference type="ARBA" id="ARBA00022670"/>
    </source>
</evidence>
<dbReference type="GO" id="GO:0046872">
    <property type="term" value="F:metal ion binding"/>
    <property type="evidence" value="ECO:0007669"/>
    <property type="project" value="UniProtKB-KW"/>
</dbReference>
<feature type="transmembrane region" description="Helical" evidence="11">
    <location>
        <begin position="70"/>
        <end position="90"/>
    </location>
</feature>
<evidence type="ECO:0000313" key="13">
    <source>
        <dbReference type="EMBL" id="EXJ10047.1"/>
    </source>
</evidence>
<evidence type="ECO:0000256" key="7">
    <source>
        <dbReference type="ARBA" id="ARBA00022833"/>
    </source>
</evidence>
<keyword evidence="9" id="KW-0482">Metalloprotease</keyword>